<gene>
    <name evidence="1" type="ORF">SS37A_22190</name>
</gene>
<evidence type="ECO:0000313" key="1">
    <source>
        <dbReference type="EMBL" id="BDV34690.1"/>
    </source>
</evidence>
<protein>
    <recommendedName>
        <fullName evidence="3">Translation initiation factor 2</fullName>
    </recommendedName>
</protein>
<keyword evidence="2" id="KW-1185">Reference proteome</keyword>
<reference evidence="1 2" key="1">
    <citation type="journal article" date="2023" name="Int. J. Syst. Evol. Microbiol.">
        <title>Methylocystis iwaonis sp. nov., a type II methane-oxidizing bacterium from surface soil of a rice paddy field in Japan, and emended description of the genus Methylocystis (ex Whittenbury et al. 1970) Bowman et al. 1993.</title>
        <authorList>
            <person name="Kaise H."/>
            <person name="Sawadogo J.B."/>
            <person name="Alam M.S."/>
            <person name="Ueno C."/>
            <person name="Dianou D."/>
            <person name="Shinjo R."/>
            <person name="Asakawa S."/>
        </authorList>
    </citation>
    <scope>NUCLEOTIDE SEQUENCE [LARGE SCALE GENOMIC DNA]</scope>
    <source>
        <strain evidence="1 2">SS37A-Re</strain>
    </source>
</reference>
<proteinExistence type="predicted"/>
<sequence>MLGVAFVSLAGCATIVRGTIQTVAINTPGVPGATCTLTSGSIGSQVVTTPGVVTLEKGSSAVTIRCSKPCYNDGVGALASNTDTMAAGNVLAGGVIGLGVDAATGAMNQYAPQADIVMTEDGSCHSGAPAPASKRRR</sequence>
<accession>A0ABM8E9L8</accession>
<organism evidence="1 2">
    <name type="scientific">Methylocystis iwaonis</name>
    <dbReference type="NCBI Taxonomy" id="2885079"/>
    <lineage>
        <taxon>Bacteria</taxon>
        <taxon>Pseudomonadati</taxon>
        <taxon>Pseudomonadota</taxon>
        <taxon>Alphaproteobacteria</taxon>
        <taxon>Hyphomicrobiales</taxon>
        <taxon>Methylocystaceae</taxon>
        <taxon>Methylocystis</taxon>
    </lineage>
</organism>
<dbReference type="RefSeq" id="WP_281927939.1">
    <property type="nucleotide sequence ID" value="NZ_AP027142.1"/>
</dbReference>
<name>A0ABM8E9L8_9HYPH</name>
<evidence type="ECO:0008006" key="3">
    <source>
        <dbReference type="Google" id="ProtNLM"/>
    </source>
</evidence>
<dbReference type="Proteomes" id="UP001317629">
    <property type="component" value="Chromosome"/>
</dbReference>
<evidence type="ECO:0000313" key="2">
    <source>
        <dbReference type="Proteomes" id="UP001317629"/>
    </source>
</evidence>
<dbReference type="EMBL" id="AP027142">
    <property type="protein sequence ID" value="BDV34690.1"/>
    <property type="molecule type" value="Genomic_DNA"/>
</dbReference>